<dbReference type="PROSITE" id="PS51767">
    <property type="entry name" value="PEPTIDASE_A1"/>
    <property type="match status" value="1"/>
</dbReference>
<dbReference type="Gene3D" id="2.40.70.10">
    <property type="entry name" value="Acid Proteases"/>
    <property type="match status" value="1"/>
</dbReference>
<dbReference type="InterPro" id="IPR033121">
    <property type="entry name" value="PEPTIDASE_A1"/>
</dbReference>
<reference evidence="4" key="1">
    <citation type="submission" date="2022-11" db="UniProtKB">
        <authorList>
            <consortium name="WormBaseParasite"/>
        </authorList>
    </citation>
    <scope>IDENTIFICATION</scope>
</reference>
<keyword evidence="1" id="KW-0732">Signal</keyword>
<dbReference type="SUPFAM" id="SSF50630">
    <property type="entry name" value="Acid proteases"/>
    <property type="match status" value="1"/>
</dbReference>
<keyword evidence="3" id="KW-1185">Reference proteome</keyword>
<evidence type="ECO:0000256" key="1">
    <source>
        <dbReference type="SAM" id="SignalP"/>
    </source>
</evidence>
<sequence length="85" mass="9811">MKLFLIVLFASILLAECYRILPKRLSGNQEKWAKLKHFIHAQKFQQSSKPQSLQSNLDIFDDGYYTTNITIGTPPQQFLVIIDPT</sequence>
<protein>
    <submittedName>
        <fullName evidence="4">Peptidase A1 domain-containing protein</fullName>
    </submittedName>
</protein>
<organism evidence="3 4">
    <name type="scientific">Acrobeloides nanus</name>
    <dbReference type="NCBI Taxonomy" id="290746"/>
    <lineage>
        <taxon>Eukaryota</taxon>
        <taxon>Metazoa</taxon>
        <taxon>Ecdysozoa</taxon>
        <taxon>Nematoda</taxon>
        <taxon>Chromadorea</taxon>
        <taxon>Rhabditida</taxon>
        <taxon>Tylenchina</taxon>
        <taxon>Cephalobomorpha</taxon>
        <taxon>Cephaloboidea</taxon>
        <taxon>Cephalobidae</taxon>
        <taxon>Acrobeloides</taxon>
    </lineage>
</organism>
<evidence type="ECO:0000313" key="4">
    <source>
        <dbReference type="WBParaSite" id="ACRNAN_scaffold9321.g24433.t1"/>
    </source>
</evidence>
<dbReference type="AlphaFoldDB" id="A0A914EMQ1"/>
<accession>A0A914EMQ1</accession>
<feature type="domain" description="Peptidase A1" evidence="2">
    <location>
        <begin position="65"/>
        <end position="85"/>
    </location>
</feature>
<feature type="chain" id="PRO_5038032762" evidence="1">
    <location>
        <begin position="18"/>
        <end position="85"/>
    </location>
</feature>
<proteinExistence type="predicted"/>
<name>A0A914EMQ1_9BILA</name>
<evidence type="ECO:0000259" key="2">
    <source>
        <dbReference type="PROSITE" id="PS51767"/>
    </source>
</evidence>
<dbReference type="InterPro" id="IPR021109">
    <property type="entry name" value="Peptidase_aspartic_dom_sf"/>
</dbReference>
<dbReference type="WBParaSite" id="ACRNAN_scaffold9321.g24433.t1">
    <property type="protein sequence ID" value="ACRNAN_scaffold9321.g24433.t1"/>
    <property type="gene ID" value="ACRNAN_scaffold9321.g24433"/>
</dbReference>
<dbReference type="Proteomes" id="UP000887540">
    <property type="component" value="Unplaced"/>
</dbReference>
<feature type="signal peptide" evidence="1">
    <location>
        <begin position="1"/>
        <end position="17"/>
    </location>
</feature>
<evidence type="ECO:0000313" key="3">
    <source>
        <dbReference type="Proteomes" id="UP000887540"/>
    </source>
</evidence>